<protein>
    <recommendedName>
        <fullName evidence="9">VTT domain-containing protein</fullName>
    </recommendedName>
</protein>
<dbReference type="PANTHER" id="PTHR30353:SF15">
    <property type="entry name" value="INNER MEMBRANE PROTEIN YABI"/>
    <property type="match status" value="1"/>
</dbReference>
<evidence type="ECO:0000256" key="3">
    <source>
        <dbReference type="ARBA" id="ARBA00022475"/>
    </source>
</evidence>
<name>A0ABP8L5D7_9MICO</name>
<accession>A0ABP8L5D7</accession>
<gene>
    <name evidence="10" type="ORF">GCM10023169_16990</name>
</gene>
<evidence type="ECO:0000256" key="1">
    <source>
        <dbReference type="ARBA" id="ARBA00004651"/>
    </source>
</evidence>
<feature type="compositionally biased region" description="Basic and acidic residues" evidence="8">
    <location>
        <begin position="214"/>
        <end position="232"/>
    </location>
</feature>
<feature type="transmembrane region" description="Helical" evidence="7">
    <location>
        <begin position="21"/>
        <end position="42"/>
    </location>
</feature>
<evidence type="ECO:0000259" key="9">
    <source>
        <dbReference type="Pfam" id="PF09335"/>
    </source>
</evidence>
<evidence type="ECO:0000256" key="8">
    <source>
        <dbReference type="SAM" id="MobiDB-lite"/>
    </source>
</evidence>
<dbReference type="InterPro" id="IPR032818">
    <property type="entry name" value="DedA-like"/>
</dbReference>
<dbReference type="PANTHER" id="PTHR30353">
    <property type="entry name" value="INNER MEMBRANE PROTEIN DEDA-RELATED"/>
    <property type="match status" value="1"/>
</dbReference>
<keyword evidence="3 7" id="KW-1003">Cell membrane</keyword>
<evidence type="ECO:0000313" key="11">
    <source>
        <dbReference type="Proteomes" id="UP001500622"/>
    </source>
</evidence>
<dbReference type="EMBL" id="BAABGN010000007">
    <property type="protein sequence ID" value="GAA4422473.1"/>
    <property type="molecule type" value="Genomic_DNA"/>
</dbReference>
<keyword evidence="11" id="KW-1185">Reference proteome</keyword>
<comment type="caution">
    <text evidence="10">The sequence shown here is derived from an EMBL/GenBank/DDBJ whole genome shotgun (WGS) entry which is preliminary data.</text>
</comment>
<feature type="compositionally biased region" description="Polar residues" evidence="8">
    <location>
        <begin position="234"/>
        <end position="251"/>
    </location>
</feature>
<comment type="caution">
    <text evidence="7">Lacks conserved residue(s) required for the propagation of feature annotation.</text>
</comment>
<feature type="domain" description="VTT" evidence="9">
    <location>
        <begin position="42"/>
        <end position="166"/>
    </location>
</feature>
<feature type="transmembrane region" description="Helical" evidence="7">
    <location>
        <begin position="176"/>
        <end position="200"/>
    </location>
</feature>
<dbReference type="Proteomes" id="UP001500622">
    <property type="component" value="Unassembled WGS sequence"/>
</dbReference>
<evidence type="ECO:0000256" key="2">
    <source>
        <dbReference type="ARBA" id="ARBA00010792"/>
    </source>
</evidence>
<feature type="region of interest" description="Disordered" evidence="8">
    <location>
        <begin position="206"/>
        <end position="251"/>
    </location>
</feature>
<keyword evidence="4 7" id="KW-0812">Transmembrane</keyword>
<evidence type="ECO:0000256" key="5">
    <source>
        <dbReference type="ARBA" id="ARBA00022989"/>
    </source>
</evidence>
<evidence type="ECO:0000256" key="4">
    <source>
        <dbReference type="ARBA" id="ARBA00022692"/>
    </source>
</evidence>
<evidence type="ECO:0000256" key="6">
    <source>
        <dbReference type="ARBA" id="ARBA00023136"/>
    </source>
</evidence>
<comment type="subcellular location">
    <subcellularLocation>
        <location evidence="1 7">Cell membrane</location>
        <topology evidence="1 7">Multi-pass membrane protein</topology>
    </subcellularLocation>
</comment>
<organism evidence="10 11">
    <name type="scientific">Georgenia halophila</name>
    <dbReference type="NCBI Taxonomy" id="620889"/>
    <lineage>
        <taxon>Bacteria</taxon>
        <taxon>Bacillati</taxon>
        <taxon>Actinomycetota</taxon>
        <taxon>Actinomycetes</taxon>
        <taxon>Micrococcales</taxon>
        <taxon>Bogoriellaceae</taxon>
        <taxon>Georgenia</taxon>
    </lineage>
</organism>
<feature type="transmembrane region" description="Helical" evidence="7">
    <location>
        <begin position="143"/>
        <end position="164"/>
    </location>
</feature>
<dbReference type="Pfam" id="PF09335">
    <property type="entry name" value="VTT_dom"/>
    <property type="match status" value="1"/>
</dbReference>
<proteinExistence type="inferred from homology"/>
<comment type="similarity">
    <text evidence="2 7">Belongs to the DedA family.</text>
</comment>
<reference evidence="11" key="1">
    <citation type="journal article" date="2019" name="Int. J. Syst. Evol. Microbiol.">
        <title>The Global Catalogue of Microorganisms (GCM) 10K type strain sequencing project: providing services to taxonomists for standard genome sequencing and annotation.</title>
        <authorList>
            <consortium name="The Broad Institute Genomics Platform"/>
            <consortium name="The Broad Institute Genome Sequencing Center for Infectious Disease"/>
            <person name="Wu L."/>
            <person name="Ma J."/>
        </authorList>
    </citation>
    <scope>NUCLEOTIDE SEQUENCE [LARGE SCALE GENOMIC DNA]</scope>
    <source>
        <strain evidence="11">JCM 17810</strain>
    </source>
</reference>
<evidence type="ECO:0000313" key="10">
    <source>
        <dbReference type="EMBL" id="GAA4422473.1"/>
    </source>
</evidence>
<dbReference type="InterPro" id="IPR032816">
    <property type="entry name" value="VTT_dom"/>
</dbReference>
<keyword evidence="5 7" id="KW-1133">Transmembrane helix</keyword>
<sequence>MDMENFLVGLLAELSEHFGPLLLALGALLAFVESALGLGFLFPGETAVLTLGAATSTGSEVAAAMGVIAIGASAGDHVGYLIGRRAGPALRRSRIVRRVGIRHWDRGSALVQRHGSFAVVISRLLPAVRTIVPAAAGAGGLTYLRFAVGSLTGAALWSVMWVGAGSLARTALPETAAFLGTAGWYVLGAAVLAVVVAVLIHRRRRGRAPQTPAQDEREERPARGEVLEHAHEPATSSASVQSLAAESCAQR</sequence>
<evidence type="ECO:0000256" key="7">
    <source>
        <dbReference type="RuleBase" id="RU367016"/>
    </source>
</evidence>
<keyword evidence="6 7" id="KW-0472">Membrane</keyword>